<feature type="coiled-coil region" evidence="1">
    <location>
        <begin position="129"/>
        <end position="159"/>
    </location>
</feature>
<dbReference type="EMBL" id="BARS01030247">
    <property type="protein sequence ID" value="GAG19607.1"/>
    <property type="molecule type" value="Genomic_DNA"/>
</dbReference>
<name>X0W8N1_9ZZZZ</name>
<feature type="non-terminal residue" evidence="2">
    <location>
        <position position="177"/>
    </location>
</feature>
<sequence>MEYQIKQGFFGQEFTQKYKQIRRKHKDFLSLAKKLNSLSHKKLYEIDIIKAKQNHQKYLSFLLFLRNMETFQGIIILAEKGMISQMSMLIRCMIDSTCELVNSCKNEKFPEEFELCNKLDKLGILKYEKNFGNSHIKNIEDEIKRLQSETKNIKKLTSKKIIENTCELIKDQGRIQA</sequence>
<organism evidence="2">
    <name type="scientific">marine sediment metagenome</name>
    <dbReference type="NCBI Taxonomy" id="412755"/>
    <lineage>
        <taxon>unclassified sequences</taxon>
        <taxon>metagenomes</taxon>
        <taxon>ecological metagenomes</taxon>
    </lineage>
</organism>
<keyword evidence="1" id="KW-0175">Coiled coil</keyword>
<dbReference type="InterPro" id="IPR043733">
    <property type="entry name" value="DUF5677"/>
</dbReference>
<accession>X0W8N1</accession>
<dbReference type="AlphaFoldDB" id="X0W8N1"/>
<gene>
    <name evidence="2" type="ORF">S01H1_47189</name>
</gene>
<dbReference type="Pfam" id="PF18928">
    <property type="entry name" value="DUF5677"/>
    <property type="match status" value="1"/>
</dbReference>
<evidence type="ECO:0000256" key="1">
    <source>
        <dbReference type="SAM" id="Coils"/>
    </source>
</evidence>
<reference evidence="2" key="1">
    <citation type="journal article" date="2014" name="Front. Microbiol.">
        <title>High frequency of phylogenetically diverse reductive dehalogenase-homologous genes in deep subseafloor sedimentary metagenomes.</title>
        <authorList>
            <person name="Kawai M."/>
            <person name="Futagami T."/>
            <person name="Toyoda A."/>
            <person name="Takaki Y."/>
            <person name="Nishi S."/>
            <person name="Hori S."/>
            <person name="Arai W."/>
            <person name="Tsubouchi T."/>
            <person name="Morono Y."/>
            <person name="Uchiyama I."/>
            <person name="Ito T."/>
            <person name="Fujiyama A."/>
            <person name="Inagaki F."/>
            <person name="Takami H."/>
        </authorList>
    </citation>
    <scope>NUCLEOTIDE SEQUENCE</scope>
    <source>
        <strain evidence="2">Expedition CK06-06</strain>
    </source>
</reference>
<evidence type="ECO:0000313" key="2">
    <source>
        <dbReference type="EMBL" id="GAG19607.1"/>
    </source>
</evidence>
<comment type="caution">
    <text evidence="2">The sequence shown here is derived from an EMBL/GenBank/DDBJ whole genome shotgun (WGS) entry which is preliminary data.</text>
</comment>
<protein>
    <submittedName>
        <fullName evidence="2">Uncharacterized protein</fullName>
    </submittedName>
</protein>
<proteinExistence type="predicted"/>